<protein>
    <submittedName>
        <fullName evidence="1">Thioesterase/thiol ester dehydrase-isomerase</fullName>
    </submittedName>
</protein>
<proteinExistence type="predicted"/>
<comment type="caution">
    <text evidence="1">The sequence shown here is derived from an EMBL/GenBank/DDBJ whole genome shotgun (WGS) entry which is preliminary data.</text>
</comment>
<evidence type="ECO:0000313" key="1">
    <source>
        <dbReference type="EMBL" id="KAI0053807.1"/>
    </source>
</evidence>
<sequence>RVSITEVSLNPMAEEPSKFEARVVCELFVEEDMLNISGNMHGGCAAYLVDICSTLPIAAYNADGRSGVSQIINMIYHAPAKLGAKLKIISTTIAVGGRTMSARCEIWDATNQRLVASGIQVKMDASPAKL</sequence>
<organism evidence="1 2">
    <name type="scientific">Auriscalpium vulgare</name>
    <dbReference type="NCBI Taxonomy" id="40419"/>
    <lineage>
        <taxon>Eukaryota</taxon>
        <taxon>Fungi</taxon>
        <taxon>Dikarya</taxon>
        <taxon>Basidiomycota</taxon>
        <taxon>Agaricomycotina</taxon>
        <taxon>Agaricomycetes</taxon>
        <taxon>Russulales</taxon>
        <taxon>Auriscalpiaceae</taxon>
        <taxon>Auriscalpium</taxon>
    </lineage>
</organism>
<keyword evidence="2" id="KW-1185">Reference proteome</keyword>
<name>A0ACB8SC65_9AGAM</name>
<feature type="non-terminal residue" evidence="1">
    <location>
        <position position="1"/>
    </location>
</feature>
<reference evidence="1" key="2">
    <citation type="journal article" date="2022" name="New Phytol.">
        <title>Evolutionary transition to the ectomycorrhizal habit in the genomes of a hyperdiverse lineage of mushroom-forming fungi.</title>
        <authorList>
            <person name="Looney B."/>
            <person name="Miyauchi S."/>
            <person name="Morin E."/>
            <person name="Drula E."/>
            <person name="Courty P.E."/>
            <person name="Kohler A."/>
            <person name="Kuo A."/>
            <person name="LaButti K."/>
            <person name="Pangilinan J."/>
            <person name="Lipzen A."/>
            <person name="Riley R."/>
            <person name="Andreopoulos W."/>
            <person name="He G."/>
            <person name="Johnson J."/>
            <person name="Nolan M."/>
            <person name="Tritt A."/>
            <person name="Barry K.W."/>
            <person name="Grigoriev I.V."/>
            <person name="Nagy L.G."/>
            <person name="Hibbett D."/>
            <person name="Henrissat B."/>
            <person name="Matheny P.B."/>
            <person name="Labbe J."/>
            <person name="Martin F.M."/>
        </authorList>
    </citation>
    <scope>NUCLEOTIDE SEQUENCE</scope>
    <source>
        <strain evidence="1">FP105234-sp</strain>
    </source>
</reference>
<accession>A0ACB8SC65</accession>
<reference evidence="1" key="1">
    <citation type="submission" date="2021-02" db="EMBL/GenBank/DDBJ databases">
        <authorList>
            <consortium name="DOE Joint Genome Institute"/>
            <person name="Ahrendt S."/>
            <person name="Looney B.P."/>
            <person name="Miyauchi S."/>
            <person name="Morin E."/>
            <person name="Drula E."/>
            <person name="Courty P.E."/>
            <person name="Chicoki N."/>
            <person name="Fauchery L."/>
            <person name="Kohler A."/>
            <person name="Kuo A."/>
            <person name="Labutti K."/>
            <person name="Pangilinan J."/>
            <person name="Lipzen A."/>
            <person name="Riley R."/>
            <person name="Andreopoulos W."/>
            <person name="He G."/>
            <person name="Johnson J."/>
            <person name="Barry K.W."/>
            <person name="Grigoriev I.V."/>
            <person name="Nagy L."/>
            <person name="Hibbett D."/>
            <person name="Henrissat B."/>
            <person name="Matheny P.B."/>
            <person name="Labbe J."/>
            <person name="Martin F."/>
        </authorList>
    </citation>
    <scope>NUCLEOTIDE SEQUENCE</scope>
    <source>
        <strain evidence="1">FP105234-sp</strain>
    </source>
</reference>
<evidence type="ECO:0000313" key="2">
    <source>
        <dbReference type="Proteomes" id="UP000814033"/>
    </source>
</evidence>
<dbReference type="EMBL" id="MU275839">
    <property type="protein sequence ID" value="KAI0053807.1"/>
    <property type="molecule type" value="Genomic_DNA"/>
</dbReference>
<dbReference type="Proteomes" id="UP000814033">
    <property type="component" value="Unassembled WGS sequence"/>
</dbReference>
<gene>
    <name evidence="1" type="ORF">FA95DRAFT_1481200</name>
</gene>